<keyword evidence="1" id="KW-1133">Transmembrane helix</keyword>
<evidence type="ECO:0008006" key="4">
    <source>
        <dbReference type="Google" id="ProtNLM"/>
    </source>
</evidence>
<name>A0A1W0A8U3_9STRA</name>
<feature type="transmembrane region" description="Helical" evidence="1">
    <location>
        <begin position="304"/>
        <end position="325"/>
    </location>
</feature>
<feature type="transmembrane region" description="Helical" evidence="1">
    <location>
        <begin position="423"/>
        <end position="443"/>
    </location>
</feature>
<organism evidence="2 3">
    <name type="scientific">Thraustotheca clavata</name>
    <dbReference type="NCBI Taxonomy" id="74557"/>
    <lineage>
        <taxon>Eukaryota</taxon>
        <taxon>Sar</taxon>
        <taxon>Stramenopiles</taxon>
        <taxon>Oomycota</taxon>
        <taxon>Saprolegniomycetes</taxon>
        <taxon>Saprolegniales</taxon>
        <taxon>Achlyaceae</taxon>
        <taxon>Thraustotheca</taxon>
    </lineage>
</organism>
<reference evidence="2 3" key="1">
    <citation type="journal article" date="2014" name="Genome Biol. Evol.">
        <title>The secreted proteins of Achlya hypogyna and Thraustotheca clavata identify the ancestral oomycete secretome and reveal gene acquisitions by horizontal gene transfer.</title>
        <authorList>
            <person name="Misner I."/>
            <person name="Blouin N."/>
            <person name="Leonard G."/>
            <person name="Richards T.A."/>
            <person name="Lane C.E."/>
        </authorList>
    </citation>
    <scope>NUCLEOTIDE SEQUENCE [LARGE SCALE GENOMIC DNA]</scope>
    <source>
        <strain evidence="2 3">ATCC 34112</strain>
    </source>
</reference>
<evidence type="ECO:0000256" key="1">
    <source>
        <dbReference type="SAM" id="Phobius"/>
    </source>
</evidence>
<dbReference type="OrthoDB" id="68193at2759"/>
<sequence length="651" mass="72446">MWLFNRFSSSIAKYATSDKSVRGDGSHGQASRTQIWYRIISNLIAGGLVALSLLALAVVMAQGVFHRDALQYHYQDNPFYWSDFGKDCLLDANGFVPNTCTFKEINVTATPDVWRAIGIHLGTFLQVPKGKRYPVSVCWQGATSSLGWATLELLVGYDYYPQCCPQNKSQPIAGFINIESTSRIEYPEGVYLLTGFADKLTNYTTTYTATDGTENLLVDNMGHSIITLNGSIHPDIEGPKWGMTSVIPITPLGRRYTISSYNIASFFVITDTSHLAGWSTGLHSKLHISPGWICGHEVDNYEEIFLMQVVFSFISIFLFWGDIYITAKGLQGVLHGKPVLTYDVLSGLERRKFLMFMITLNSMPSILYIDVARIYYGTDGGLKMWGIAVLSLSVLSAFVGFIIVTLIQYIPPPPATLFHGHRVITFSAPVFLYISIISVNFAINGDMHDLNIEYNNAPSGMGFWAHNQSWTSGIYIAEAPTAIHSLVPKMWAPVVLSLVASIIYSELKLVVGGRSTFASTEWMKANTFLFTCGAPRWITSMPVAAHNAIKIGNRWFCKPSTQVLFGYVSVEPIATSKVLTELSTVKSEEGPVDLISIYDLGWTILCDRWFSYRPRRIGVNMKNKFVKLTSTDNPRLSKSKNYTLTRGSAID</sequence>
<evidence type="ECO:0000313" key="2">
    <source>
        <dbReference type="EMBL" id="OQS06591.1"/>
    </source>
</evidence>
<keyword evidence="1" id="KW-0812">Transmembrane</keyword>
<feature type="transmembrane region" description="Helical" evidence="1">
    <location>
        <begin position="387"/>
        <end position="411"/>
    </location>
</feature>
<evidence type="ECO:0000313" key="3">
    <source>
        <dbReference type="Proteomes" id="UP000243217"/>
    </source>
</evidence>
<accession>A0A1W0A8U3</accession>
<keyword evidence="3" id="KW-1185">Reference proteome</keyword>
<feature type="transmembrane region" description="Helical" evidence="1">
    <location>
        <begin position="353"/>
        <end position="375"/>
    </location>
</feature>
<keyword evidence="1" id="KW-0472">Membrane</keyword>
<feature type="transmembrane region" description="Helical" evidence="1">
    <location>
        <begin position="39"/>
        <end position="65"/>
    </location>
</feature>
<comment type="caution">
    <text evidence="2">The sequence shown here is derived from an EMBL/GenBank/DDBJ whole genome shotgun (WGS) entry which is preliminary data.</text>
</comment>
<dbReference type="AlphaFoldDB" id="A0A1W0A8U3"/>
<dbReference type="Proteomes" id="UP000243217">
    <property type="component" value="Unassembled WGS sequence"/>
</dbReference>
<protein>
    <recommendedName>
        <fullName evidence="4">Transmembrane protein</fullName>
    </recommendedName>
</protein>
<dbReference type="EMBL" id="JNBS01000326">
    <property type="protein sequence ID" value="OQS06591.1"/>
    <property type="molecule type" value="Genomic_DNA"/>
</dbReference>
<proteinExistence type="predicted"/>
<gene>
    <name evidence="2" type="ORF">THRCLA_20341</name>
</gene>